<evidence type="ECO:0000313" key="10">
    <source>
        <dbReference type="EMBL" id="SFE42943.1"/>
    </source>
</evidence>
<dbReference type="OrthoDB" id="57532at2"/>
<name>A0A1I2AJ24_9BACT</name>
<dbReference type="Pfam" id="PF14509">
    <property type="entry name" value="GH97_C"/>
    <property type="match status" value="1"/>
</dbReference>
<dbReference type="Proteomes" id="UP000199513">
    <property type="component" value="Unassembled WGS sequence"/>
</dbReference>
<dbReference type="InterPro" id="IPR052720">
    <property type="entry name" value="Glycosyl_hydrolase_97"/>
</dbReference>
<dbReference type="InterPro" id="IPR014718">
    <property type="entry name" value="GH-type_carb-bd"/>
</dbReference>
<evidence type="ECO:0000259" key="8">
    <source>
        <dbReference type="Pfam" id="PF14508"/>
    </source>
</evidence>
<dbReference type="RefSeq" id="WP_091538381.1">
    <property type="nucleotide sequence ID" value="NZ_FONY01000001.1"/>
</dbReference>
<proteinExistence type="predicted"/>
<dbReference type="InterPro" id="IPR029486">
    <property type="entry name" value="GH97_N"/>
</dbReference>
<dbReference type="STRING" id="1003.SAMN04488541_1001159"/>
<dbReference type="Pfam" id="PF10566">
    <property type="entry name" value="Glyco_hydro_97"/>
    <property type="match status" value="1"/>
</dbReference>
<evidence type="ECO:0000313" key="11">
    <source>
        <dbReference type="Proteomes" id="UP000199513"/>
    </source>
</evidence>
<evidence type="ECO:0000256" key="3">
    <source>
        <dbReference type="ARBA" id="ARBA00022801"/>
    </source>
</evidence>
<feature type="domain" description="Glycosyl-hydrolase 97 N-terminal" evidence="8">
    <location>
        <begin position="26"/>
        <end position="286"/>
    </location>
</feature>
<dbReference type="Gene3D" id="2.70.98.10">
    <property type="match status" value="1"/>
</dbReference>
<comment type="subunit">
    <text evidence="2">Monomer.</text>
</comment>
<dbReference type="InterPro" id="IPR029483">
    <property type="entry name" value="GH97_C"/>
</dbReference>
<protein>
    <submittedName>
        <fullName evidence="10">Alpha-glucosidase</fullName>
    </submittedName>
</protein>
<evidence type="ECO:0000256" key="4">
    <source>
        <dbReference type="ARBA" id="ARBA00022837"/>
    </source>
</evidence>
<dbReference type="EMBL" id="FONY01000001">
    <property type="protein sequence ID" value="SFE42943.1"/>
    <property type="molecule type" value="Genomic_DNA"/>
</dbReference>
<dbReference type="PANTHER" id="PTHR35803:SF2">
    <property type="entry name" value="RETAINING ALPHA-GALACTOSIDASE"/>
    <property type="match status" value="1"/>
</dbReference>
<dbReference type="AlphaFoldDB" id="A0A1I2AJ24"/>
<feature type="domain" description="Glycosyl-hydrolase 97 catalytic" evidence="7">
    <location>
        <begin position="303"/>
        <end position="455"/>
    </location>
</feature>
<comment type="cofactor">
    <cofactor evidence="1">
        <name>Ca(2+)</name>
        <dbReference type="ChEBI" id="CHEBI:29108"/>
    </cofactor>
</comment>
<keyword evidence="5" id="KW-0326">Glycosidase</keyword>
<keyword evidence="6" id="KW-0732">Signal</keyword>
<dbReference type="GO" id="GO:0030246">
    <property type="term" value="F:carbohydrate binding"/>
    <property type="evidence" value="ECO:0007669"/>
    <property type="project" value="InterPro"/>
</dbReference>
<keyword evidence="11" id="KW-1185">Reference proteome</keyword>
<evidence type="ECO:0000256" key="6">
    <source>
        <dbReference type="SAM" id="SignalP"/>
    </source>
</evidence>
<dbReference type="Pfam" id="PF14508">
    <property type="entry name" value="GH97_N"/>
    <property type="match status" value="1"/>
</dbReference>
<feature type="domain" description="Glycosyl-hydrolase 97 C-terminal oligomerisation" evidence="9">
    <location>
        <begin position="555"/>
        <end position="649"/>
    </location>
</feature>
<evidence type="ECO:0000256" key="2">
    <source>
        <dbReference type="ARBA" id="ARBA00011245"/>
    </source>
</evidence>
<dbReference type="GO" id="GO:0016798">
    <property type="term" value="F:hydrolase activity, acting on glycosyl bonds"/>
    <property type="evidence" value="ECO:0007669"/>
    <property type="project" value="UniProtKB-KW"/>
</dbReference>
<reference evidence="10 11" key="1">
    <citation type="submission" date="2016-10" db="EMBL/GenBank/DDBJ databases">
        <authorList>
            <person name="de Groot N.N."/>
        </authorList>
    </citation>
    <scope>NUCLEOTIDE SEQUENCE [LARGE SCALE GENOMIC DNA]</scope>
    <source>
        <strain>GEY</strain>
        <strain evidence="11">DSM 9560</strain>
    </source>
</reference>
<dbReference type="InterPro" id="IPR013785">
    <property type="entry name" value="Aldolase_TIM"/>
</dbReference>
<dbReference type="InterPro" id="IPR017853">
    <property type="entry name" value="GH"/>
</dbReference>
<gene>
    <name evidence="10" type="ORF">SAMN04488541_1001159</name>
</gene>
<keyword evidence="3" id="KW-0378">Hydrolase</keyword>
<feature type="chain" id="PRO_5011537955" evidence="6">
    <location>
        <begin position="21"/>
        <end position="652"/>
    </location>
</feature>
<organism evidence="10 11">
    <name type="scientific">Thermoflexibacter ruber</name>
    <dbReference type="NCBI Taxonomy" id="1003"/>
    <lineage>
        <taxon>Bacteria</taxon>
        <taxon>Pseudomonadati</taxon>
        <taxon>Bacteroidota</taxon>
        <taxon>Cytophagia</taxon>
        <taxon>Cytophagales</taxon>
        <taxon>Thermoflexibacteraceae</taxon>
        <taxon>Thermoflexibacter</taxon>
    </lineage>
</organism>
<evidence type="ECO:0000256" key="5">
    <source>
        <dbReference type="ARBA" id="ARBA00023295"/>
    </source>
</evidence>
<dbReference type="Gene3D" id="2.60.40.1180">
    <property type="entry name" value="Golgi alpha-mannosidase II"/>
    <property type="match status" value="1"/>
</dbReference>
<dbReference type="InterPro" id="IPR019563">
    <property type="entry name" value="GH97_catalytic"/>
</dbReference>
<evidence type="ECO:0000256" key="1">
    <source>
        <dbReference type="ARBA" id="ARBA00001913"/>
    </source>
</evidence>
<dbReference type="InterPro" id="IPR013780">
    <property type="entry name" value="Glyco_hydro_b"/>
</dbReference>
<evidence type="ECO:0000259" key="9">
    <source>
        <dbReference type="Pfam" id="PF14509"/>
    </source>
</evidence>
<dbReference type="PANTHER" id="PTHR35803">
    <property type="entry name" value="GLUCAN 1,4-ALPHA-GLUCOSIDASE SUSB-RELATED"/>
    <property type="match status" value="1"/>
</dbReference>
<dbReference type="Gene3D" id="3.20.20.70">
    <property type="entry name" value="Aldolase class I"/>
    <property type="match status" value="1"/>
</dbReference>
<accession>A0A1I2AJ24</accession>
<keyword evidence="4" id="KW-0106">Calcium</keyword>
<sequence>MKNLFFTILCVLFVAVEGFAQQSFTLNSPDNRLTVKVEIGEKITYTVAIKGQEITAPSSVSMTLDNGTVLGTKPKLKNSKNQAINQSIKTIAYKRSLIEDKANELQLDFGDFGLNFRAYSEGIAYQFTTKFKNKIKVKNEEFSLNLKEDALLNASLLNTFWSSYEQFYDQVKISEIPNDKFSYLPLLVNLSNGVKIGITEADLYDYPAVYLGKNKNVSHSLLGVFPAYPTKEEIGGHNNFGIKVVETADYLADVQGTRTFPWRILFIADEDKQLLDSDLVYKLSRPASQDFSWVKTGKVAWDWWNDNNVYHVPFQSGINMATYRYFIDFAAANGIEYVNLDEGWSEQFDLTKLKNDINVEELVKYGKAKNVGIFLWCVWHVLDKQLAEVMPLFEKWGVKGLKVDFMDRDDQKTMNFYQRIAEECAKRKILVNFHGATKPTGMNRAYPNIINHEGVRGLEYNKFAQDGTTPDHAAQLPFIRMLAGYMDYTPGAMHNAQKKDFKTLFSRPMSQGTRCHQLGLYVVLEAPLLMLSDSPTEYLKERESLDFIASVPTTYEQTVALDGKVGEYAVIARKQNEVWYVGGIANWEGKEITLNFNFLGEGVYKAIIFTDGVNADRVGEDYQKNIRSVTKTTQMKIKMAKGGGFAMRIEKM</sequence>
<evidence type="ECO:0000259" key="7">
    <source>
        <dbReference type="Pfam" id="PF10566"/>
    </source>
</evidence>
<feature type="signal peptide" evidence="6">
    <location>
        <begin position="1"/>
        <end position="20"/>
    </location>
</feature>
<dbReference type="SUPFAM" id="SSF51445">
    <property type="entry name" value="(Trans)glycosidases"/>
    <property type="match status" value="1"/>
</dbReference>